<sequence>MKIEFLFSEIKDIEKLYQIDLIDNPFGGAECHSYTYIGKEYLQNKLKTIEGNLPGLNEFIYQQCFGRIANEVFVVVVNDIYYELIFTIDTYQYKKARMKVSIERPEKLDVAIFGNQVLADGEVYDNFLEQLKIAIKNAFKKDWAVCSWITDEQSEQLCSHLYPGIFKVENKIRAFANKILVHHIGKDWIKQYGMEKYEESHKSLSVDFKRKVPCFADIDDTFISMTMETMMEVILKANIYEDEIVLNQSDMAKLHQEIAVGAANPLLELMRNRRKVKTDIWNDIFKQYFEDEESAKSNIKDFIKNRNHVAHNKLLNWSGYKVMKQNIEQLDSIIENANHSFEESIPSEEQYMTWNIGVEEDESEAARREWERYYLRLRISGETGVEIREEEGIYELFSETLGELYNEFSDIYYFDPQFDMSKKSDIAMAEEEQVLFSIRSNAVKTAVVEVVANMTFDSDMDGDSLLYISCRRDGTEIFRTVLEYHNGSGMEDTFEGKIVLNSESYYDTEELDEFKDELKDYIEEKLNPLISKKESLEYTAATSGGAEPVADIPCMECGKYGISISEDFYPLGRCCYCGEENYIKQCQRCGKWYEDGDGNDTVCAECLEKVMEE</sequence>
<protein>
    <recommendedName>
        <fullName evidence="3">Apea-like HEPN domain-containing protein</fullName>
    </recommendedName>
</protein>
<name>A0AAW4UHL7_9FIRM</name>
<evidence type="ECO:0000313" key="2">
    <source>
        <dbReference type="Proteomes" id="UP001197741"/>
    </source>
</evidence>
<organism evidence="1 2">
    <name type="scientific">Agathobacter rectalis</name>
    <dbReference type="NCBI Taxonomy" id="39491"/>
    <lineage>
        <taxon>Bacteria</taxon>
        <taxon>Bacillati</taxon>
        <taxon>Bacillota</taxon>
        <taxon>Clostridia</taxon>
        <taxon>Lachnospirales</taxon>
        <taxon>Lachnospiraceae</taxon>
        <taxon>Agathobacter</taxon>
    </lineage>
</organism>
<gene>
    <name evidence="1" type="ORF">LIZ82_00060</name>
</gene>
<dbReference type="Proteomes" id="UP001197741">
    <property type="component" value="Unassembled WGS sequence"/>
</dbReference>
<evidence type="ECO:0008006" key="3">
    <source>
        <dbReference type="Google" id="ProtNLM"/>
    </source>
</evidence>
<evidence type="ECO:0000313" key="1">
    <source>
        <dbReference type="EMBL" id="MCB6959290.1"/>
    </source>
</evidence>
<reference evidence="1" key="1">
    <citation type="submission" date="2021-10" db="EMBL/GenBank/DDBJ databases">
        <title>Collection of gut derived symbiotic bacterial strains cultured from healthy donors.</title>
        <authorList>
            <person name="Lin H."/>
            <person name="Littmann E."/>
            <person name="Kohout C."/>
            <person name="Pamer E.G."/>
        </authorList>
    </citation>
    <scope>NUCLEOTIDE SEQUENCE</scope>
    <source>
        <strain evidence="1">DFI.7.28A</strain>
    </source>
</reference>
<dbReference type="AlphaFoldDB" id="A0AAW4UHL7"/>
<accession>A0AAW4UHL7</accession>
<dbReference type="RefSeq" id="WP_306782611.1">
    <property type="nucleotide sequence ID" value="NZ_JAJCJQ010000001.1"/>
</dbReference>
<comment type="caution">
    <text evidence="1">The sequence shown here is derived from an EMBL/GenBank/DDBJ whole genome shotgun (WGS) entry which is preliminary data.</text>
</comment>
<proteinExistence type="predicted"/>
<dbReference type="EMBL" id="JAJCJQ010000001">
    <property type="protein sequence ID" value="MCB6959290.1"/>
    <property type="molecule type" value="Genomic_DNA"/>
</dbReference>